<evidence type="ECO:0000313" key="2">
    <source>
        <dbReference type="Proteomes" id="UP000024376"/>
    </source>
</evidence>
<evidence type="ECO:0000313" key="1">
    <source>
        <dbReference type="EMBL" id="ETS06698.1"/>
    </source>
</evidence>
<dbReference type="EMBL" id="KI911139">
    <property type="protein sequence ID" value="ETS06698.1"/>
    <property type="molecule type" value="Genomic_DNA"/>
</dbReference>
<proteinExistence type="predicted"/>
<dbReference type="HOGENOM" id="CLU_1686848_0_0_1"/>
<gene>
    <name evidence="1" type="ORF">M419DRAFT_126129</name>
</gene>
<protein>
    <submittedName>
        <fullName evidence="1">Uncharacterized protein</fullName>
    </submittedName>
</protein>
<reference evidence="2" key="1">
    <citation type="journal article" date="2013" name="Ind. Biotechnol.">
        <title>Comparative genomics analysis of Trichoderma reesei strains.</title>
        <authorList>
            <person name="Koike H."/>
            <person name="Aerts A."/>
            <person name="LaButti K."/>
            <person name="Grigoriev I.V."/>
            <person name="Baker S.E."/>
        </authorList>
    </citation>
    <scope>NUCLEOTIDE SEQUENCE [LARGE SCALE GENOMIC DNA]</scope>
    <source>
        <strain evidence="2">ATCC 56765 / BCRC 32924 / NRRL 11460 / Rut C-30</strain>
    </source>
</reference>
<organism evidence="1 2">
    <name type="scientific">Hypocrea jecorina (strain ATCC 56765 / BCRC 32924 / NRRL 11460 / Rut C-30)</name>
    <name type="common">Trichoderma reesei</name>
    <dbReference type="NCBI Taxonomy" id="1344414"/>
    <lineage>
        <taxon>Eukaryota</taxon>
        <taxon>Fungi</taxon>
        <taxon>Dikarya</taxon>
        <taxon>Ascomycota</taxon>
        <taxon>Pezizomycotina</taxon>
        <taxon>Sordariomycetes</taxon>
        <taxon>Hypocreomycetidae</taxon>
        <taxon>Hypocreales</taxon>
        <taxon>Hypocreaceae</taxon>
        <taxon>Trichoderma</taxon>
    </lineage>
</organism>
<name>A0A024SKZ2_HYPJR</name>
<dbReference type="AlphaFoldDB" id="A0A024SKZ2"/>
<accession>A0A024SKZ2</accession>
<dbReference type="KEGG" id="trr:M419DRAFT_126129"/>
<sequence>MDVADRRSSSKPPSDGLPCKHAIIDGEEAVIGPRTAGNGDILCVFGVYKTGTMRAKADAISGKGRRSARRRKTVGDCSITFVIFCLVGQGSAALQPQARPGLAAVGSPLGTTLPVLGLGNWPLVQQLQLRTAPAPQPIRGRRKPPRCRLAFVSASA</sequence>
<dbReference type="Proteomes" id="UP000024376">
    <property type="component" value="Unassembled WGS sequence"/>
</dbReference>
<dbReference type="OrthoDB" id="10506922at2759"/>